<keyword evidence="3" id="KW-1185">Reference proteome</keyword>
<reference evidence="2" key="1">
    <citation type="journal article" date="2022" name="Int. J. Mol. Sci.">
        <title>Draft Genome of Tanacetum Coccineum: Genomic Comparison of Closely Related Tanacetum-Family Plants.</title>
        <authorList>
            <person name="Yamashiro T."/>
            <person name="Shiraishi A."/>
            <person name="Nakayama K."/>
            <person name="Satake H."/>
        </authorList>
    </citation>
    <scope>NUCLEOTIDE SEQUENCE</scope>
</reference>
<dbReference type="Proteomes" id="UP001151760">
    <property type="component" value="Unassembled WGS sequence"/>
</dbReference>
<reference evidence="2" key="2">
    <citation type="submission" date="2022-01" db="EMBL/GenBank/DDBJ databases">
        <authorList>
            <person name="Yamashiro T."/>
            <person name="Shiraishi A."/>
            <person name="Satake H."/>
            <person name="Nakayama K."/>
        </authorList>
    </citation>
    <scope>NUCLEOTIDE SEQUENCE</scope>
</reference>
<sequence>MAILQRGIDISGPFLKAQGKEKSCLIMESSSETTHSNTSVINLASNKDLHSSNIPRPMDRKSRKKPKSVKQKSKEKMEKYYNAKVHSTTFKPRDFVYRGNEASYAKEGGKLGPKWESPYEVVEALGRGAYKIRNGKGDVLPQTWNVQDLNKCYL</sequence>
<feature type="compositionally biased region" description="Basic residues" evidence="1">
    <location>
        <begin position="61"/>
        <end position="71"/>
    </location>
</feature>
<evidence type="ECO:0000256" key="1">
    <source>
        <dbReference type="SAM" id="MobiDB-lite"/>
    </source>
</evidence>
<evidence type="ECO:0008006" key="4">
    <source>
        <dbReference type="Google" id="ProtNLM"/>
    </source>
</evidence>
<dbReference type="EMBL" id="BQNB010011431">
    <property type="protein sequence ID" value="GJS90487.1"/>
    <property type="molecule type" value="Genomic_DNA"/>
</dbReference>
<gene>
    <name evidence="2" type="ORF">Tco_0773123</name>
</gene>
<comment type="caution">
    <text evidence="2">The sequence shown here is derived from an EMBL/GenBank/DDBJ whole genome shotgun (WGS) entry which is preliminary data.</text>
</comment>
<evidence type="ECO:0000313" key="3">
    <source>
        <dbReference type="Proteomes" id="UP001151760"/>
    </source>
</evidence>
<protein>
    <recommendedName>
        <fullName evidence="4">Reverse transcriptase domain-containing protein</fullName>
    </recommendedName>
</protein>
<organism evidence="2 3">
    <name type="scientific">Tanacetum coccineum</name>
    <dbReference type="NCBI Taxonomy" id="301880"/>
    <lineage>
        <taxon>Eukaryota</taxon>
        <taxon>Viridiplantae</taxon>
        <taxon>Streptophyta</taxon>
        <taxon>Embryophyta</taxon>
        <taxon>Tracheophyta</taxon>
        <taxon>Spermatophyta</taxon>
        <taxon>Magnoliopsida</taxon>
        <taxon>eudicotyledons</taxon>
        <taxon>Gunneridae</taxon>
        <taxon>Pentapetalae</taxon>
        <taxon>asterids</taxon>
        <taxon>campanulids</taxon>
        <taxon>Asterales</taxon>
        <taxon>Asteraceae</taxon>
        <taxon>Asteroideae</taxon>
        <taxon>Anthemideae</taxon>
        <taxon>Anthemidinae</taxon>
        <taxon>Tanacetum</taxon>
    </lineage>
</organism>
<accession>A0ABQ4ZMU4</accession>
<evidence type="ECO:0000313" key="2">
    <source>
        <dbReference type="EMBL" id="GJS90487.1"/>
    </source>
</evidence>
<proteinExistence type="predicted"/>
<feature type="region of interest" description="Disordered" evidence="1">
    <location>
        <begin position="28"/>
        <end position="75"/>
    </location>
</feature>
<name>A0ABQ4ZMU4_9ASTR</name>
<feature type="compositionally biased region" description="Low complexity" evidence="1">
    <location>
        <begin position="28"/>
        <end position="39"/>
    </location>
</feature>